<dbReference type="GO" id="GO:0005737">
    <property type="term" value="C:cytoplasm"/>
    <property type="evidence" value="ECO:0007669"/>
    <property type="project" value="TreeGrafter"/>
</dbReference>
<dbReference type="PANTHER" id="PTHR10828">
    <property type="entry name" value="M-PHASE INDUCER PHOSPHATASE DUAL SPECIFICITY PHOSPHATASE CDC25"/>
    <property type="match status" value="1"/>
</dbReference>
<dbReference type="GO" id="GO:0004792">
    <property type="term" value="F:thiosulfate-cyanide sulfurtransferase activity"/>
    <property type="evidence" value="ECO:0007669"/>
    <property type="project" value="InterPro"/>
</dbReference>
<evidence type="ECO:0000256" key="3">
    <source>
        <dbReference type="ARBA" id="ARBA00022618"/>
    </source>
</evidence>
<evidence type="ECO:0000256" key="2">
    <source>
        <dbReference type="ARBA" id="ARBA00013064"/>
    </source>
</evidence>
<evidence type="ECO:0000256" key="9">
    <source>
        <dbReference type="SAM" id="MobiDB-lite"/>
    </source>
</evidence>
<feature type="compositionally biased region" description="Polar residues" evidence="9">
    <location>
        <begin position="168"/>
        <end position="183"/>
    </location>
</feature>
<comment type="catalytic activity">
    <reaction evidence="8">
        <text>O-phospho-L-tyrosyl-[protein] + H2O = L-tyrosyl-[protein] + phosphate</text>
        <dbReference type="Rhea" id="RHEA:10684"/>
        <dbReference type="Rhea" id="RHEA-COMP:10136"/>
        <dbReference type="Rhea" id="RHEA-COMP:20101"/>
        <dbReference type="ChEBI" id="CHEBI:15377"/>
        <dbReference type="ChEBI" id="CHEBI:43474"/>
        <dbReference type="ChEBI" id="CHEBI:46858"/>
        <dbReference type="ChEBI" id="CHEBI:61978"/>
        <dbReference type="EC" id="3.1.3.48"/>
    </reaction>
</comment>
<keyword evidence="3" id="KW-0132">Cell division</keyword>
<organism evidence="11">
    <name type="scientific">Dendroctonus ponderosae</name>
    <name type="common">Mountain pine beetle</name>
    <dbReference type="NCBI Taxonomy" id="77166"/>
    <lineage>
        <taxon>Eukaryota</taxon>
        <taxon>Metazoa</taxon>
        <taxon>Ecdysozoa</taxon>
        <taxon>Arthropoda</taxon>
        <taxon>Hexapoda</taxon>
        <taxon>Insecta</taxon>
        <taxon>Pterygota</taxon>
        <taxon>Neoptera</taxon>
        <taxon>Endopterygota</taxon>
        <taxon>Coleoptera</taxon>
        <taxon>Polyphaga</taxon>
        <taxon>Cucujiformia</taxon>
        <taxon>Curculionidae</taxon>
        <taxon>Scolytinae</taxon>
        <taxon>Dendroctonus</taxon>
    </lineage>
</organism>
<dbReference type="Gene3D" id="3.40.250.10">
    <property type="entry name" value="Rhodanese-like domain"/>
    <property type="match status" value="2"/>
</dbReference>
<evidence type="ECO:0000313" key="13">
    <source>
        <dbReference type="Proteomes" id="UP000030742"/>
    </source>
</evidence>
<evidence type="ECO:0000313" key="11">
    <source>
        <dbReference type="EMBL" id="ENN80341.1"/>
    </source>
</evidence>
<evidence type="ECO:0000256" key="6">
    <source>
        <dbReference type="ARBA" id="ARBA00022912"/>
    </source>
</evidence>
<dbReference type="PROSITE" id="PS00380">
    <property type="entry name" value="RHODANESE_1"/>
    <property type="match status" value="1"/>
</dbReference>
<feature type="non-terminal residue" evidence="11">
    <location>
        <position position="1"/>
    </location>
</feature>
<dbReference type="PRINTS" id="PR00716">
    <property type="entry name" value="MPIPHPHTASE"/>
</dbReference>
<evidence type="ECO:0000256" key="5">
    <source>
        <dbReference type="ARBA" id="ARBA00022801"/>
    </source>
</evidence>
<dbReference type="GO" id="GO:0010971">
    <property type="term" value="P:positive regulation of G2/M transition of mitotic cell cycle"/>
    <property type="evidence" value="ECO:0007669"/>
    <property type="project" value="TreeGrafter"/>
</dbReference>
<dbReference type="InterPro" id="IPR001307">
    <property type="entry name" value="Thiosulphate_STrfase_CS"/>
</dbReference>
<dbReference type="EC" id="3.1.3.48" evidence="2"/>
<dbReference type="SUPFAM" id="SSF52821">
    <property type="entry name" value="Rhodanese/Cell cycle control phosphatase"/>
    <property type="match status" value="2"/>
</dbReference>
<dbReference type="PANTHER" id="PTHR10828:SF76">
    <property type="entry name" value="M-PHASE INDUCER PHOSPHATASE"/>
    <property type="match status" value="1"/>
</dbReference>
<dbReference type="EMBL" id="KB740562">
    <property type="protein sequence ID" value="ENN80341.1"/>
    <property type="molecule type" value="Genomic_DNA"/>
</dbReference>
<dbReference type="PROSITE" id="PS50206">
    <property type="entry name" value="RHODANESE_3"/>
    <property type="match status" value="2"/>
</dbReference>
<dbReference type="EMBL" id="KB632399">
    <property type="protein sequence ID" value="ERL94760.1"/>
    <property type="molecule type" value="Genomic_DNA"/>
</dbReference>
<evidence type="ECO:0000256" key="8">
    <source>
        <dbReference type="ARBA" id="ARBA00051722"/>
    </source>
</evidence>
<feature type="region of interest" description="Disordered" evidence="9">
    <location>
        <begin position="168"/>
        <end position="202"/>
    </location>
</feature>
<dbReference type="HOGENOM" id="CLU_358736_0_0_1"/>
<feature type="domain" description="Rhodanese" evidence="10">
    <location>
        <begin position="631"/>
        <end position="739"/>
    </location>
</feature>
<dbReference type="GO" id="GO:0004725">
    <property type="term" value="F:protein tyrosine phosphatase activity"/>
    <property type="evidence" value="ECO:0007669"/>
    <property type="project" value="UniProtKB-EC"/>
</dbReference>
<dbReference type="InterPro" id="IPR000751">
    <property type="entry name" value="MPI_Phosphatase"/>
</dbReference>
<accession>N6UI78</accession>
<keyword evidence="6" id="KW-0904">Protein phosphatase</keyword>
<keyword evidence="5" id="KW-0378">Hydrolase</keyword>
<dbReference type="InterPro" id="IPR001763">
    <property type="entry name" value="Rhodanese-like_dom"/>
</dbReference>
<evidence type="ECO:0000256" key="4">
    <source>
        <dbReference type="ARBA" id="ARBA00022776"/>
    </source>
</evidence>
<dbReference type="Pfam" id="PF00581">
    <property type="entry name" value="Rhodanese"/>
    <property type="match status" value="2"/>
</dbReference>
<evidence type="ECO:0000259" key="10">
    <source>
        <dbReference type="PROSITE" id="PS50206"/>
    </source>
</evidence>
<dbReference type="InterPro" id="IPR036873">
    <property type="entry name" value="Rhodanese-like_dom_sf"/>
</dbReference>
<dbReference type="GO" id="GO:0010256">
    <property type="term" value="P:endomembrane system organization"/>
    <property type="evidence" value="ECO:0007669"/>
    <property type="project" value="UniProtKB-ARBA"/>
</dbReference>
<proteinExistence type="inferred from homology"/>
<keyword evidence="7" id="KW-0131">Cell cycle</keyword>
<feature type="domain" description="Rhodanese" evidence="10">
    <location>
        <begin position="297"/>
        <end position="406"/>
    </location>
</feature>
<dbReference type="CDD" id="cd01530">
    <property type="entry name" value="Cdc25"/>
    <property type="match status" value="2"/>
</dbReference>
<dbReference type="FunFam" id="3.40.250.10:FF:000021">
    <property type="entry name" value="M-phase inducer phosphatase cdc-25.2"/>
    <property type="match status" value="1"/>
</dbReference>
<dbReference type="GO" id="GO:0005634">
    <property type="term" value="C:nucleus"/>
    <property type="evidence" value="ECO:0007669"/>
    <property type="project" value="UniProtKB-ARBA"/>
</dbReference>
<evidence type="ECO:0000313" key="12">
    <source>
        <dbReference type="EMBL" id="ERL94760.1"/>
    </source>
</evidence>
<dbReference type="GO" id="GO:0000086">
    <property type="term" value="P:G2/M transition of mitotic cell cycle"/>
    <property type="evidence" value="ECO:0007669"/>
    <property type="project" value="TreeGrafter"/>
</dbReference>
<comment type="similarity">
    <text evidence="1">Belongs to the MPI phosphatase family.</text>
</comment>
<dbReference type="STRING" id="77166.N6UI78"/>
<name>N6UI78_DENPD</name>
<dbReference type="OrthoDB" id="26523at2759"/>
<dbReference type="FunFam" id="3.40.250.10:FF:000036">
    <property type="entry name" value="M-phase inducer phosphatase"/>
    <property type="match status" value="1"/>
</dbReference>
<reference evidence="11 13" key="1">
    <citation type="journal article" date="2013" name="Genome Biol.">
        <title>Draft genome of the mountain pine beetle, Dendroctonus ponderosae Hopkins, a major forest pest.</title>
        <authorList>
            <person name="Keeling C.I."/>
            <person name="Yuen M.M."/>
            <person name="Liao N.Y."/>
            <person name="Docking T.R."/>
            <person name="Chan S.K."/>
            <person name="Taylor G.A."/>
            <person name="Palmquist D.L."/>
            <person name="Jackman S.D."/>
            <person name="Nguyen A."/>
            <person name="Li M."/>
            <person name="Henderson H."/>
            <person name="Janes J.K."/>
            <person name="Zhao Y."/>
            <person name="Pandoh P."/>
            <person name="Moore R."/>
            <person name="Sperling F.A."/>
            <person name="Huber D.P."/>
            <person name="Birol I."/>
            <person name="Jones S.J."/>
            <person name="Bohlmann J."/>
        </authorList>
    </citation>
    <scope>NUCLEOTIDE SEQUENCE</scope>
</reference>
<keyword evidence="4" id="KW-0498">Mitosis</keyword>
<evidence type="ECO:0000256" key="7">
    <source>
        <dbReference type="ARBA" id="ARBA00023306"/>
    </source>
</evidence>
<evidence type="ECO:0000256" key="1">
    <source>
        <dbReference type="ARBA" id="ARBA00011065"/>
    </source>
</evidence>
<dbReference type="Proteomes" id="UP000030742">
    <property type="component" value="Unassembled WGS sequence"/>
</dbReference>
<protein>
    <recommendedName>
        <fullName evidence="2">protein-tyrosine-phosphatase</fullName>
        <ecNumber evidence="2">3.1.3.48</ecNumber>
    </recommendedName>
</protein>
<dbReference type="GO" id="GO:0032502">
    <property type="term" value="P:developmental process"/>
    <property type="evidence" value="ECO:0007669"/>
    <property type="project" value="UniProtKB-ARBA"/>
</dbReference>
<dbReference type="SMART" id="SM00450">
    <property type="entry name" value="RHOD"/>
    <property type="match status" value="2"/>
</dbReference>
<dbReference type="GO" id="GO:0051301">
    <property type="term" value="P:cell division"/>
    <property type="evidence" value="ECO:0007669"/>
    <property type="project" value="UniProtKB-KW"/>
</dbReference>
<feature type="compositionally biased region" description="Basic and acidic residues" evidence="9">
    <location>
        <begin position="191"/>
        <end position="201"/>
    </location>
</feature>
<sequence length="781" mass="89834">MWDSIENNSCDSCEFARKEISQDDFFVKETISPSKNELSLFEEATPITSYCGTNSSPHFPTRRSLDDMDASSQDSGYDTVFQAENGRFLSYASPTRDHSFGSGSICSMEEDFLEDFAEIETIEKPAILPKDFNKLISDPLVMRANPEEHSSPKDTIIRPLFRRALSLQNPTTSKNSKVRTSLFGSDDEENKENRSSVKRAEPPTSIENTFIKRSKFLMEYSFPQQKSTGMKGLFNRQFSATEESIMCAVQRSSTEPDLIGDFSKSYCLPLINGRHQDLKAITAETLAKLMKGEFSNSVESFKVIDCRYPYEFIGGHINGALNIYTKEQISELLDKSTLPSSISGRRHILVFHCEFSSERGPNLYRYLRKEDRTKNMSDYPALQFPEIYLLEGGYKSFFQQFSEMCLPVAYKEMLHPDHEDDLRHFRQKSKTWNADSRPRPMRSLKRLSNVEDLSLFDTTSRDSGFEELGMELSTEADFLEEFGEINVAIKADLPPHLDVLINGPELKISDRQSTTFSDSCYLKEVNPLINGNSQQADAEEYETTFSLRKRKYVTTQTETCSTVSTENSHLKFHCSEDVIKSALERCEFDPDLIADFSRCYSLPLTVSRHHDLKAIAATTLKNLLDGKFSGRVPSFTIIDCRYPYEFQGGHIPGAINLYTHEQCSAMLEEISFNGKLDKPNVLIFHCEFSAERGPNLYRYMRQEDRKKNMQMYPSLYFPEMYILEGGYKRFYEEYSNMCSPPSYIEMRDPRHTNDMLLCRQTSRTWDSDMKNCMRKRSSKKN</sequence>
<gene>
    <name evidence="12" type="ORF">D910_12034</name>
    <name evidence="11" type="ORF">YQE_03333</name>
</gene>
<dbReference type="GO" id="GO:0009794">
    <property type="term" value="P:regulation of mitotic cell cycle, embryonic"/>
    <property type="evidence" value="ECO:0007669"/>
    <property type="project" value="UniProtKB-ARBA"/>
</dbReference>
<dbReference type="GO" id="GO:0110032">
    <property type="term" value="P:positive regulation of G2/MI transition of meiotic cell cycle"/>
    <property type="evidence" value="ECO:0007669"/>
    <property type="project" value="TreeGrafter"/>
</dbReference>
<dbReference type="AlphaFoldDB" id="N6UI78"/>